<feature type="compositionally biased region" description="Low complexity" evidence="1">
    <location>
        <begin position="16"/>
        <end position="28"/>
    </location>
</feature>
<feature type="compositionally biased region" description="Low complexity" evidence="1">
    <location>
        <begin position="55"/>
        <end position="65"/>
    </location>
</feature>
<name>A0A8T0UY87_PANVG</name>
<sequence>MQAHSRSGSGAHRLPEASAFPSADSPSPRRIRRPGARSVLARQTRVAAVETTLVPPGKMPGTTGPLLPPALLPGTPPLSPLLDSFPAGTQSCTICPAVPTKPTCSTHYLCHPRHGLLHFFFAELCIA</sequence>
<gene>
    <name evidence="2" type="ORF">PVAP13_3KG402801</name>
</gene>
<evidence type="ECO:0000256" key="1">
    <source>
        <dbReference type="SAM" id="MobiDB-lite"/>
    </source>
</evidence>
<evidence type="ECO:0000313" key="3">
    <source>
        <dbReference type="Proteomes" id="UP000823388"/>
    </source>
</evidence>
<evidence type="ECO:0000313" key="2">
    <source>
        <dbReference type="EMBL" id="KAG2629232.1"/>
    </source>
</evidence>
<protein>
    <submittedName>
        <fullName evidence="2">Uncharacterized protein</fullName>
    </submittedName>
</protein>
<dbReference type="Proteomes" id="UP000823388">
    <property type="component" value="Chromosome 3K"/>
</dbReference>
<dbReference type="EMBL" id="CM029041">
    <property type="protein sequence ID" value="KAG2629232.1"/>
    <property type="molecule type" value="Genomic_DNA"/>
</dbReference>
<reference evidence="2" key="1">
    <citation type="submission" date="2020-05" db="EMBL/GenBank/DDBJ databases">
        <title>WGS assembly of Panicum virgatum.</title>
        <authorList>
            <person name="Lovell J.T."/>
            <person name="Jenkins J."/>
            <person name="Shu S."/>
            <person name="Juenger T.E."/>
            <person name="Schmutz J."/>
        </authorList>
    </citation>
    <scope>NUCLEOTIDE SEQUENCE</scope>
    <source>
        <strain evidence="2">AP13</strain>
    </source>
</reference>
<dbReference type="AlphaFoldDB" id="A0A8T0UY87"/>
<organism evidence="2 3">
    <name type="scientific">Panicum virgatum</name>
    <name type="common">Blackwell switchgrass</name>
    <dbReference type="NCBI Taxonomy" id="38727"/>
    <lineage>
        <taxon>Eukaryota</taxon>
        <taxon>Viridiplantae</taxon>
        <taxon>Streptophyta</taxon>
        <taxon>Embryophyta</taxon>
        <taxon>Tracheophyta</taxon>
        <taxon>Spermatophyta</taxon>
        <taxon>Magnoliopsida</taxon>
        <taxon>Liliopsida</taxon>
        <taxon>Poales</taxon>
        <taxon>Poaceae</taxon>
        <taxon>PACMAD clade</taxon>
        <taxon>Panicoideae</taxon>
        <taxon>Panicodae</taxon>
        <taxon>Paniceae</taxon>
        <taxon>Panicinae</taxon>
        <taxon>Panicum</taxon>
        <taxon>Panicum sect. Hiantes</taxon>
    </lineage>
</organism>
<keyword evidence="3" id="KW-1185">Reference proteome</keyword>
<feature type="region of interest" description="Disordered" evidence="1">
    <location>
        <begin position="1"/>
        <end position="72"/>
    </location>
</feature>
<accession>A0A8T0UY87</accession>
<proteinExistence type="predicted"/>
<comment type="caution">
    <text evidence="2">The sequence shown here is derived from an EMBL/GenBank/DDBJ whole genome shotgun (WGS) entry which is preliminary data.</text>
</comment>